<reference evidence="3" key="1">
    <citation type="journal article" date="2014" name="Science">
        <title>Ancient hybridizations among the ancestral genomes of bread wheat.</title>
        <authorList>
            <consortium name="International Wheat Genome Sequencing Consortium,"/>
            <person name="Marcussen T."/>
            <person name="Sandve S.R."/>
            <person name="Heier L."/>
            <person name="Spannagl M."/>
            <person name="Pfeifer M."/>
            <person name="Jakobsen K.S."/>
            <person name="Wulff B.B."/>
            <person name="Steuernagel B."/>
            <person name="Mayer K.F."/>
            <person name="Olsen O.A."/>
        </authorList>
    </citation>
    <scope>NUCLEOTIDE SEQUENCE [LARGE SCALE GENOMIC DNA]</scope>
    <source>
        <strain evidence="3">cv. AL8/78</strain>
    </source>
</reference>
<evidence type="ECO:0000256" key="1">
    <source>
        <dbReference type="SAM" id="Phobius"/>
    </source>
</evidence>
<feature type="transmembrane region" description="Helical" evidence="1">
    <location>
        <begin position="178"/>
        <end position="199"/>
    </location>
</feature>
<organism evidence="2 3">
    <name type="scientific">Aegilops tauschii subsp. strangulata</name>
    <name type="common">Goatgrass</name>
    <dbReference type="NCBI Taxonomy" id="200361"/>
    <lineage>
        <taxon>Eukaryota</taxon>
        <taxon>Viridiplantae</taxon>
        <taxon>Streptophyta</taxon>
        <taxon>Embryophyta</taxon>
        <taxon>Tracheophyta</taxon>
        <taxon>Spermatophyta</taxon>
        <taxon>Magnoliopsida</taxon>
        <taxon>Liliopsida</taxon>
        <taxon>Poales</taxon>
        <taxon>Poaceae</taxon>
        <taxon>BOP clade</taxon>
        <taxon>Pooideae</taxon>
        <taxon>Triticodae</taxon>
        <taxon>Triticeae</taxon>
        <taxon>Triticinae</taxon>
        <taxon>Aegilops</taxon>
    </lineage>
</organism>
<evidence type="ECO:0000313" key="2">
    <source>
        <dbReference type="EnsemblPlants" id="AET3Gv20610800.12"/>
    </source>
</evidence>
<dbReference type="Gramene" id="AET3Gv20610800.12">
    <property type="protein sequence ID" value="AET3Gv20610800.12"/>
    <property type="gene ID" value="AET3Gv20610800"/>
</dbReference>
<proteinExistence type="predicted"/>
<dbReference type="Proteomes" id="UP000015105">
    <property type="component" value="Chromosome 3D"/>
</dbReference>
<protein>
    <submittedName>
        <fullName evidence="2">Uncharacterized protein</fullName>
    </submittedName>
</protein>
<accession>A0A453F8M7</accession>
<keyword evidence="1" id="KW-0812">Transmembrane</keyword>
<reference evidence="3" key="2">
    <citation type="journal article" date="2017" name="Nat. Plants">
        <title>The Aegilops tauschii genome reveals multiple impacts of transposons.</title>
        <authorList>
            <person name="Zhao G."/>
            <person name="Zou C."/>
            <person name="Li K."/>
            <person name="Wang K."/>
            <person name="Li T."/>
            <person name="Gao L."/>
            <person name="Zhang X."/>
            <person name="Wang H."/>
            <person name="Yang Z."/>
            <person name="Liu X."/>
            <person name="Jiang W."/>
            <person name="Mao L."/>
            <person name="Kong X."/>
            <person name="Jiao Y."/>
            <person name="Jia J."/>
        </authorList>
    </citation>
    <scope>NUCLEOTIDE SEQUENCE [LARGE SCALE GENOMIC DNA]</scope>
    <source>
        <strain evidence="3">cv. AL8/78</strain>
    </source>
</reference>
<evidence type="ECO:0000313" key="3">
    <source>
        <dbReference type="Proteomes" id="UP000015105"/>
    </source>
</evidence>
<keyword evidence="3" id="KW-1185">Reference proteome</keyword>
<dbReference type="EnsemblPlants" id="AET3Gv20610800.12">
    <property type="protein sequence ID" value="AET3Gv20610800.12"/>
    <property type="gene ID" value="AET3Gv20610800"/>
</dbReference>
<reference evidence="2" key="4">
    <citation type="submission" date="2019-03" db="UniProtKB">
        <authorList>
            <consortium name="EnsemblPlants"/>
        </authorList>
    </citation>
    <scope>IDENTIFICATION</scope>
</reference>
<reference evidence="2" key="5">
    <citation type="journal article" date="2021" name="G3 (Bethesda)">
        <title>Aegilops tauschii genome assembly Aet v5.0 features greater sequence contiguity and improved annotation.</title>
        <authorList>
            <person name="Wang L."/>
            <person name="Zhu T."/>
            <person name="Rodriguez J.C."/>
            <person name="Deal K.R."/>
            <person name="Dubcovsky J."/>
            <person name="McGuire P.E."/>
            <person name="Lux T."/>
            <person name="Spannagl M."/>
            <person name="Mayer K.F.X."/>
            <person name="Baldrich P."/>
            <person name="Meyers B.C."/>
            <person name="Huo N."/>
            <person name="Gu Y.Q."/>
            <person name="Zhou H."/>
            <person name="Devos K.M."/>
            <person name="Bennetzen J.L."/>
            <person name="Unver T."/>
            <person name="Budak H."/>
            <person name="Gulick P.J."/>
            <person name="Galiba G."/>
            <person name="Kalapos B."/>
            <person name="Nelson D.R."/>
            <person name="Li P."/>
            <person name="You F.M."/>
            <person name="Luo M.C."/>
            <person name="Dvorak J."/>
        </authorList>
    </citation>
    <scope>NUCLEOTIDE SEQUENCE [LARGE SCALE GENOMIC DNA]</scope>
    <source>
        <strain evidence="2">cv. AL8/78</strain>
    </source>
</reference>
<dbReference type="AlphaFoldDB" id="A0A453F8M7"/>
<name>A0A453F8M7_AEGTS</name>
<keyword evidence="1" id="KW-1133">Transmembrane helix</keyword>
<keyword evidence="1" id="KW-0472">Membrane</keyword>
<reference evidence="2" key="3">
    <citation type="journal article" date="2017" name="Nature">
        <title>Genome sequence of the progenitor of the wheat D genome Aegilops tauschii.</title>
        <authorList>
            <person name="Luo M.C."/>
            <person name="Gu Y.Q."/>
            <person name="Puiu D."/>
            <person name="Wang H."/>
            <person name="Twardziok S.O."/>
            <person name="Deal K.R."/>
            <person name="Huo N."/>
            <person name="Zhu T."/>
            <person name="Wang L."/>
            <person name="Wang Y."/>
            <person name="McGuire P.E."/>
            <person name="Liu S."/>
            <person name="Long H."/>
            <person name="Ramasamy R.K."/>
            <person name="Rodriguez J.C."/>
            <person name="Van S.L."/>
            <person name="Yuan L."/>
            <person name="Wang Z."/>
            <person name="Xia Z."/>
            <person name="Xiao L."/>
            <person name="Anderson O.D."/>
            <person name="Ouyang S."/>
            <person name="Liang Y."/>
            <person name="Zimin A.V."/>
            <person name="Pertea G."/>
            <person name="Qi P."/>
            <person name="Bennetzen J.L."/>
            <person name="Dai X."/>
            <person name="Dawson M.W."/>
            <person name="Muller H.G."/>
            <person name="Kugler K."/>
            <person name="Rivarola-Duarte L."/>
            <person name="Spannagl M."/>
            <person name="Mayer K.F.X."/>
            <person name="Lu F.H."/>
            <person name="Bevan M.W."/>
            <person name="Leroy P."/>
            <person name="Li P."/>
            <person name="You F.M."/>
            <person name="Sun Q."/>
            <person name="Liu Z."/>
            <person name="Lyons E."/>
            <person name="Wicker T."/>
            <person name="Salzberg S.L."/>
            <person name="Devos K.M."/>
            <person name="Dvorak J."/>
        </authorList>
    </citation>
    <scope>NUCLEOTIDE SEQUENCE [LARGE SCALE GENOMIC DNA]</scope>
    <source>
        <strain evidence="2">cv. AL8/78</strain>
    </source>
</reference>
<sequence>RRRRRRSPAHPSRLLVVQPRLRRGACLPCTRQVLRLFLPSGQIHGARSLALARNPQSWLGFRAGHRLRRRRGSGGLRRLLSVSFLAPTRGSTSRWPCGWPAAAPPSLPPCRGWSRRTEQRRRRVHRQGCRNSFILGAASPPPLSGRGGVLLPQHNIAAATVSSALSLYLPSSVPYRKIIFLPCIILVIWTDLCFGGHQFGASPVHVLQ</sequence>